<sequence>MTPDIDFSKIRAERGGQREGFEEFSVQIFHHYSVAAGSQYKRNHGDGGDGGVEAIWRLPTGKVVGLQAKYFLPLKAAHLSQLEKSLDTALDNHPDLQTYIVTLPFDPTPTVKARKGEGQAEKLETWRRGLIDRAAKRGITIEVVWWHESELKSRLLGMNNPDGRILYWFGSPHLSMATLESAATVAEGVAGPRYSPRLRVGNDAGDTIKAFGLDPSWPAVHQGWVERLDEAVRVWSDMAPKAHPAWCEQILAALNDAKLHFAAVEKLCFTEVDRLALHSLASNTLPIAQSLEAEVKSEFDSTHGAQNDNILWRQHQAAYQCVFPAADLDHAREACALLRDILTFAESSAAIAAGADILLMRGAAGIGKTHTTIDATKERISAGRGALAILGQEITHGQNLWSVVASKLAIGPSASKSEILGVLAAFTEGTNAPFLICVDAINETPDRRQWRSWLPQLKVDLVGQPIKLLLTCRDIFIEDALEAAADDLPFFTHAGFIGREYDAAYAFAAFYKVGPPAEVVAQPEFANPLFLHLVCRAAVNLKWDRIPSGQISLTTLITAILDGANGKAAELLDFDVRIDNPVRDGALALAQAMGQIGARQLPLVDAKTILTGVWPAQGASRSLLRAMEEADLVSVASDSGASFLRFAFERLGDVLIAQASIADQDKATVCTRFLSGDLAALVATPDAVSENAGLIQAYSILLPELHEIEIADLLRSTTTNLEVTMLALGVLAWRDITSFTSTAWVLHHSRFVDLIAVLERVLAVAAVPGHPVNADWLNWWLGSCPQLNRDAIWTEALKQAWEQRGAAHQLVVIARGQDLTHLSTKSALLLGIALAWFTGSADLLIRDEASDALTRLLVAQSISGELLRYFILCDDDFVRERVLNSAYGAGLLKHNPAYWGKIADIVFDSFFASGVPPENVLLRDLGRLIVEEGIAAGTMAKTPPPALVQPPYKSTWPLQFMFPDWSALDVAHPDLPTNLKLGAQLQPDFARYVVEPAARDFNIAATGLTLANLNQWIVEQILTLGYDGSRKLALAYDWKLIEEHGQERGVPNRHRRVSKKHQWIFLARLLGLLHDHVSHNPPSWKTPRKPTDLQAVELRTLDPTDLSGDLVAPLPESKVSDFFIVSSTPPEARDSKDWVAELFVSQDIKLVGENWLLLAGHQSWQYGDKANRRDLFASRHVAAMLVPESKMVALKESFASFIPDLDIPELSKLYQGEFPGSAALRAHSSQWSLKTEFGIPASVIVSQFDRPETPVHLLWAPASDLITHNMATWDGARKWMDASGEVIAAQIGSGDDVALVFDKAKLLAYLTVTKSQIVWVLDESRNASIAYKPVASSDLRHAWCWNGTKLSKLAETQNSYVDEDKAKETGKLPDDDS</sequence>
<dbReference type="Proteomes" id="UP000075682">
    <property type="component" value="Unassembled WGS sequence"/>
</dbReference>
<evidence type="ECO:0000313" key="3">
    <source>
        <dbReference type="Proteomes" id="UP000075682"/>
    </source>
</evidence>
<dbReference type="EMBL" id="LHZN01000070">
    <property type="protein sequence ID" value="KXV42411.1"/>
    <property type="molecule type" value="Genomic_DNA"/>
</dbReference>
<name>A0AAW3R2C6_9PROT</name>
<protein>
    <recommendedName>
        <fullName evidence="5">ATP-binding protein</fullName>
    </recommendedName>
</protein>
<evidence type="ECO:0000313" key="2">
    <source>
        <dbReference type="EMBL" id="KXV42411.1"/>
    </source>
</evidence>
<proteinExistence type="predicted"/>
<evidence type="ECO:0000313" key="4">
    <source>
        <dbReference type="Proteomes" id="UP001156672"/>
    </source>
</evidence>
<dbReference type="Proteomes" id="UP001156672">
    <property type="component" value="Unassembled WGS sequence"/>
</dbReference>
<gene>
    <name evidence="2" type="ORF">AD941_00920</name>
    <name evidence="1" type="ORF">GCM10007866_10110</name>
</gene>
<organism evidence="2 3">
    <name type="scientific">Gluconobacter albidus</name>
    <dbReference type="NCBI Taxonomy" id="318683"/>
    <lineage>
        <taxon>Bacteria</taxon>
        <taxon>Pseudomonadati</taxon>
        <taxon>Pseudomonadota</taxon>
        <taxon>Alphaproteobacteria</taxon>
        <taxon>Acetobacterales</taxon>
        <taxon>Acetobacteraceae</taxon>
        <taxon>Gluconobacter</taxon>
    </lineage>
</organism>
<comment type="caution">
    <text evidence="2">The sequence shown here is derived from an EMBL/GenBank/DDBJ whole genome shotgun (WGS) entry which is preliminary data.</text>
</comment>
<reference evidence="2 3" key="2">
    <citation type="submission" date="2015-06" db="EMBL/GenBank/DDBJ databases">
        <title>Improved classification and identification of acetic acid bacteria using matrix-assisted laser desorption/ionization time-of-flight mass spectrometry; Gluconobacter nephelii and Gluconobacter uchimurae are later heterotypic synonyms of Gluconobacter japonicus and Gluconobacter oxydans, respectively.</title>
        <authorList>
            <person name="Li L."/>
            <person name="Cleenwerck I."/>
            <person name="De Vuyst L."/>
            <person name="Vandamme P."/>
        </authorList>
    </citation>
    <scope>NUCLEOTIDE SEQUENCE [LARGE SCALE GENOMIC DNA]</scope>
    <source>
        <strain evidence="2 3">LMG 1356</strain>
    </source>
</reference>
<reference evidence="4" key="3">
    <citation type="journal article" date="2019" name="Int. J. Syst. Evol. Microbiol.">
        <title>The Global Catalogue of Microorganisms (GCM) 10K type strain sequencing project: providing services to taxonomists for standard genome sequencing and annotation.</title>
        <authorList>
            <consortium name="The Broad Institute Genomics Platform"/>
            <consortium name="The Broad Institute Genome Sequencing Center for Infectious Disease"/>
            <person name="Wu L."/>
            <person name="Ma J."/>
        </authorList>
    </citation>
    <scope>NUCLEOTIDE SEQUENCE [LARGE SCALE GENOMIC DNA]</scope>
    <source>
        <strain evidence="4">NBRC 3250</strain>
    </source>
</reference>
<dbReference type="RefSeq" id="WP_062027155.1">
    <property type="nucleotide sequence ID" value="NZ_BEWL01000009.1"/>
</dbReference>
<dbReference type="EMBL" id="BSNW01000008">
    <property type="protein sequence ID" value="GLQ68560.1"/>
    <property type="molecule type" value="Genomic_DNA"/>
</dbReference>
<evidence type="ECO:0008006" key="5">
    <source>
        <dbReference type="Google" id="ProtNLM"/>
    </source>
</evidence>
<keyword evidence="4" id="KW-1185">Reference proteome</keyword>
<accession>A0AAW3R2C6</accession>
<reference evidence="1" key="4">
    <citation type="submission" date="2023-01" db="EMBL/GenBank/DDBJ databases">
        <title>Draft genome sequence of Gluconobacter albidus strain NBRC 3250.</title>
        <authorList>
            <person name="Sun Q."/>
            <person name="Mori K."/>
        </authorList>
    </citation>
    <scope>NUCLEOTIDE SEQUENCE</scope>
    <source>
        <strain evidence="1">NBRC 3250</strain>
    </source>
</reference>
<reference evidence="1" key="1">
    <citation type="journal article" date="2014" name="Int. J. Syst. Evol. Microbiol.">
        <title>Complete genome of a new Firmicutes species belonging to the dominant human colonic microbiota ('Ruminococcus bicirculans') reveals two chromosomes and a selective capacity to utilize plant glucans.</title>
        <authorList>
            <consortium name="NISC Comparative Sequencing Program"/>
            <person name="Wegmann U."/>
            <person name="Louis P."/>
            <person name="Goesmann A."/>
            <person name="Henrissat B."/>
            <person name="Duncan S.H."/>
            <person name="Flint H.J."/>
        </authorList>
    </citation>
    <scope>NUCLEOTIDE SEQUENCE</scope>
    <source>
        <strain evidence="1">NBRC 3250</strain>
    </source>
</reference>
<evidence type="ECO:0000313" key="1">
    <source>
        <dbReference type="EMBL" id="GLQ68560.1"/>
    </source>
</evidence>